<evidence type="ECO:0000313" key="18">
    <source>
        <dbReference type="Proteomes" id="UP000215027"/>
    </source>
</evidence>
<dbReference type="EC" id="2.8.4.3" evidence="9"/>
<dbReference type="GO" id="GO:0046872">
    <property type="term" value="F:metal ion binding"/>
    <property type="evidence" value="ECO:0007669"/>
    <property type="project" value="UniProtKB-KW"/>
</dbReference>
<dbReference type="Pfam" id="PF00919">
    <property type="entry name" value="UPF0004"/>
    <property type="match status" value="1"/>
</dbReference>
<keyword evidence="8" id="KW-0411">Iron-sulfur</keyword>
<dbReference type="PANTHER" id="PTHR43020:SF2">
    <property type="entry name" value="MITOCHONDRIAL TRNA METHYLTHIOTRANSFERASE CDK5RAP1"/>
    <property type="match status" value="1"/>
</dbReference>
<dbReference type="EMBL" id="LN890655">
    <property type="protein sequence ID" value="CUS03038.2"/>
    <property type="molecule type" value="Genomic_DNA"/>
</dbReference>
<dbReference type="PROSITE" id="PS51449">
    <property type="entry name" value="MTTASE_N"/>
    <property type="match status" value="1"/>
</dbReference>
<dbReference type="PANTHER" id="PTHR43020">
    <property type="entry name" value="CDK5 REGULATORY SUBUNIT-ASSOCIATED PROTEIN 1"/>
    <property type="match status" value="1"/>
</dbReference>
<dbReference type="SFLD" id="SFLDG01082">
    <property type="entry name" value="B12-binding_domain_containing"/>
    <property type="match status" value="1"/>
</dbReference>
<evidence type="ECO:0000259" key="14">
    <source>
        <dbReference type="PROSITE" id="PS50926"/>
    </source>
</evidence>
<dbReference type="RefSeq" id="WP_095042582.1">
    <property type="nucleotide sequence ID" value="NZ_LN890655.1"/>
</dbReference>
<evidence type="ECO:0000256" key="12">
    <source>
        <dbReference type="ARBA" id="ARBA00080698"/>
    </source>
</evidence>
<evidence type="ECO:0000256" key="10">
    <source>
        <dbReference type="ARBA" id="ARBA00051425"/>
    </source>
</evidence>
<dbReference type="SUPFAM" id="SSF102114">
    <property type="entry name" value="Radical SAM enzymes"/>
    <property type="match status" value="1"/>
</dbReference>
<evidence type="ECO:0000256" key="4">
    <source>
        <dbReference type="ARBA" id="ARBA00022679"/>
    </source>
</evidence>
<evidence type="ECO:0000256" key="8">
    <source>
        <dbReference type="ARBA" id="ARBA00023014"/>
    </source>
</evidence>
<evidence type="ECO:0000256" key="13">
    <source>
        <dbReference type="ARBA" id="ARBA00081141"/>
    </source>
</evidence>
<keyword evidence="5" id="KW-0949">S-adenosyl-L-methionine</keyword>
<evidence type="ECO:0000259" key="15">
    <source>
        <dbReference type="PROSITE" id="PS51449"/>
    </source>
</evidence>
<keyword evidence="6" id="KW-0479">Metal-binding</keyword>
<feature type="domain" description="TRAM" evidence="14">
    <location>
        <begin position="398"/>
        <end position="458"/>
    </location>
</feature>
<evidence type="ECO:0000256" key="11">
    <source>
        <dbReference type="ARBA" id="ARBA00068570"/>
    </source>
</evidence>
<name>A0A160T2C5_9CHLR</name>
<keyword evidence="3" id="KW-0004">4Fe-4S</keyword>
<evidence type="ECO:0000256" key="9">
    <source>
        <dbReference type="ARBA" id="ARBA00033765"/>
    </source>
</evidence>
<dbReference type="InterPro" id="IPR007197">
    <property type="entry name" value="rSAM"/>
</dbReference>
<dbReference type="InterPro" id="IPR023404">
    <property type="entry name" value="rSAM_horseshoe"/>
</dbReference>
<evidence type="ECO:0000256" key="5">
    <source>
        <dbReference type="ARBA" id="ARBA00022691"/>
    </source>
</evidence>
<dbReference type="OrthoDB" id="9805215at2"/>
<evidence type="ECO:0000256" key="6">
    <source>
        <dbReference type="ARBA" id="ARBA00022723"/>
    </source>
</evidence>
<dbReference type="FunFam" id="3.80.30.20:FF:000001">
    <property type="entry name" value="tRNA-2-methylthio-N(6)-dimethylallyladenosine synthase 2"/>
    <property type="match status" value="1"/>
</dbReference>
<dbReference type="KEGG" id="pbf:CFX0092_A1160"/>
<dbReference type="PROSITE" id="PS01278">
    <property type="entry name" value="MTTASE_RADICAL"/>
    <property type="match status" value="1"/>
</dbReference>
<evidence type="ECO:0000256" key="7">
    <source>
        <dbReference type="ARBA" id="ARBA00023004"/>
    </source>
</evidence>
<dbReference type="SMART" id="SM00729">
    <property type="entry name" value="Elp3"/>
    <property type="match status" value="1"/>
</dbReference>
<dbReference type="GO" id="GO:0005829">
    <property type="term" value="C:cytosol"/>
    <property type="evidence" value="ECO:0007669"/>
    <property type="project" value="TreeGrafter"/>
</dbReference>
<dbReference type="InterPro" id="IPR006638">
    <property type="entry name" value="Elp3/MiaA/NifB-like_rSAM"/>
</dbReference>
<feature type="domain" description="Radical SAM core" evidence="16">
    <location>
        <begin position="164"/>
        <end position="395"/>
    </location>
</feature>
<dbReference type="InterPro" id="IPR020612">
    <property type="entry name" value="Methylthiotransferase_CS"/>
</dbReference>
<comment type="cofactor">
    <cofactor evidence="1">
        <name>[4Fe-4S] cluster</name>
        <dbReference type="ChEBI" id="CHEBI:49883"/>
    </cofactor>
</comment>
<dbReference type="InterPro" id="IPR013848">
    <property type="entry name" value="Methylthiotransferase_N"/>
</dbReference>
<dbReference type="SFLD" id="SFLDG01061">
    <property type="entry name" value="methylthiotransferase"/>
    <property type="match status" value="1"/>
</dbReference>
<protein>
    <recommendedName>
        <fullName evidence="11">tRNA-2-methylthio-N(6)-dimethylallyladenosine synthase</fullName>
        <ecNumber evidence="9">2.8.4.3</ecNumber>
    </recommendedName>
    <alternativeName>
        <fullName evidence="13">(Dimethylallyl)adenosine tRNA methylthiotransferase MiaB</fullName>
    </alternativeName>
    <alternativeName>
        <fullName evidence="12">tRNA-i(6)A37 methylthiotransferase</fullName>
    </alternativeName>
</protein>
<dbReference type="GO" id="GO:0035597">
    <property type="term" value="F:tRNA-2-methylthio-N(6)-dimethylallyladenosine(37) synthase activity"/>
    <property type="evidence" value="ECO:0007669"/>
    <property type="project" value="UniProtKB-EC"/>
</dbReference>
<sequence length="477" mass="52886">MTKTYHFWITGCQMNYADARRVATELEKLGYQATPRAEDADVVVLETCTVRQQSEDKAYHKLHALRPLKARRPEMTVAVMGCVVGVRGNEALEQRFPFVDVFMEPSTDGRPLISHLSQDGDHDLELAETAARHALMDDLGAGEQGSGGAGEMIFSPAPLPPRSPALQVSAPVAIVYGCSHACTFCIIPQKRGIERSRSVGEIAAEVRGLVAQGVKEVVLLGQIVDRYGYDVPDGPDLADLLRVINGVDGLERIRFLTSHPSYMTDRILRAVAELPKVMPQIEIPIQAGNNDVLAAMKRGYTREQYRDLIGRVRDIIPDAAIHCDVIVGFPGETAEQFQDTYDSLAELRLDKVHLARYSPRPGTVSARRMADDVADEEKRRRFQAIEALQKTVSTEKMRRYLGQTVEVLVEGQDKGRWRGRTPHNKLVFFDDPGQWVGQLVDVIITHAGPWSMSGKRAEATPVARPQLLAEPIPLIVL</sequence>
<accession>A0A160T2C5</accession>
<keyword evidence="18" id="KW-1185">Reference proteome</keyword>
<dbReference type="AlphaFoldDB" id="A0A160T2C5"/>
<evidence type="ECO:0000256" key="3">
    <source>
        <dbReference type="ARBA" id="ARBA00022485"/>
    </source>
</evidence>
<evidence type="ECO:0000256" key="1">
    <source>
        <dbReference type="ARBA" id="ARBA00001966"/>
    </source>
</evidence>
<evidence type="ECO:0000313" key="17">
    <source>
        <dbReference type="EMBL" id="CUS03038.2"/>
    </source>
</evidence>
<dbReference type="GO" id="GO:0051539">
    <property type="term" value="F:4 iron, 4 sulfur cluster binding"/>
    <property type="evidence" value="ECO:0007669"/>
    <property type="project" value="UniProtKB-KW"/>
</dbReference>
<dbReference type="Pfam" id="PF04055">
    <property type="entry name" value="Radical_SAM"/>
    <property type="match status" value="1"/>
</dbReference>
<dbReference type="InterPro" id="IPR038135">
    <property type="entry name" value="Methylthiotransferase_N_sf"/>
</dbReference>
<dbReference type="InterPro" id="IPR005839">
    <property type="entry name" value="Methylthiotransferase"/>
</dbReference>
<organism evidence="17 18">
    <name type="scientific">Candidatus Promineifilum breve</name>
    <dbReference type="NCBI Taxonomy" id="1806508"/>
    <lineage>
        <taxon>Bacteria</taxon>
        <taxon>Bacillati</taxon>
        <taxon>Chloroflexota</taxon>
        <taxon>Ardenticatenia</taxon>
        <taxon>Candidatus Promineifilales</taxon>
        <taxon>Candidatus Promineifilaceae</taxon>
        <taxon>Candidatus Promineifilum</taxon>
    </lineage>
</organism>
<dbReference type="CDD" id="cd01335">
    <property type="entry name" value="Radical_SAM"/>
    <property type="match status" value="1"/>
</dbReference>
<dbReference type="PROSITE" id="PS50926">
    <property type="entry name" value="TRAM"/>
    <property type="match status" value="1"/>
</dbReference>
<keyword evidence="4 17" id="KW-0808">Transferase</keyword>
<dbReference type="FunFam" id="3.40.50.12160:FF:000003">
    <property type="entry name" value="CDK5 regulatory subunit-associated protein 1"/>
    <property type="match status" value="1"/>
</dbReference>
<dbReference type="PROSITE" id="PS51918">
    <property type="entry name" value="RADICAL_SAM"/>
    <property type="match status" value="1"/>
</dbReference>
<gene>
    <name evidence="17" type="primary">miaB</name>
    <name evidence="17" type="ORF">CFX0092_A1160</name>
</gene>
<dbReference type="InterPro" id="IPR058240">
    <property type="entry name" value="rSAM_sf"/>
</dbReference>
<dbReference type="Gene3D" id="3.40.50.12160">
    <property type="entry name" value="Methylthiotransferase, N-terminal domain"/>
    <property type="match status" value="1"/>
</dbReference>
<reference evidence="17" key="1">
    <citation type="submission" date="2016-01" db="EMBL/GenBank/DDBJ databases">
        <authorList>
            <person name="Mcilroy J.S."/>
            <person name="Karst M S."/>
            <person name="Albertsen M."/>
        </authorList>
    </citation>
    <scope>NUCLEOTIDE SEQUENCE</scope>
    <source>
        <strain evidence="17">Cfx-K</strain>
    </source>
</reference>
<dbReference type="Pfam" id="PF01938">
    <property type="entry name" value="TRAM"/>
    <property type="match status" value="1"/>
</dbReference>
<evidence type="ECO:0000256" key="2">
    <source>
        <dbReference type="ARBA" id="ARBA00003234"/>
    </source>
</evidence>
<feature type="domain" description="MTTase N-terminal" evidence="15">
    <location>
        <begin position="3"/>
        <end position="121"/>
    </location>
</feature>
<keyword evidence="7" id="KW-0408">Iron</keyword>
<dbReference type="NCBIfam" id="TIGR00089">
    <property type="entry name" value="MiaB/RimO family radical SAM methylthiotransferase"/>
    <property type="match status" value="1"/>
</dbReference>
<comment type="catalytic activity">
    <reaction evidence="10">
        <text>N(6)-dimethylallyladenosine(37) in tRNA + (sulfur carrier)-SH + AH2 + 2 S-adenosyl-L-methionine = 2-methylsulfanyl-N(6)-dimethylallyladenosine(37) in tRNA + (sulfur carrier)-H + 5'-deoxyadenosine + L-methionine + A + S-adenosyl-L-homocysteine + 2 H(+)</text>
        <dbReference type="Rhea" id="RHEA:37067"/>
        <dbReference type="Rhea" id="RHEA-COMP:10375"/>
        <dbReference type="Rhea" id="RHEA-COMP:10376"/>
        <dbReference type="Rhea" id="RHEA-COMP:14737"/>
        <dbReference type="Rhea" id="RHEA-COMP:14739"/>
        <dbReference type="ChEBI" id="CHEBI:13193"/>
        <dbReference type="ChEBI" id="CHEBI:15378"/>
        <dbReference type="ChEBI" id="CHEBI:17319"/>
        <dbReference type="ChEBI" id="CHEBI:17499"/>
        <dbReference type="ChEBI" id="CHEBI:29917"/>
        <dbReference type="ChEBI" id="CHEBI:57844"/>
        <dbReference type="ChEBI" id="CHEBI:57856"/>
        <dbReference type="ChEBI" id="CHEBI:59789"/>
        <dbReference type="ChEBI" id="CHEBI:64428"/>
        <dbReference type="ChEBI" id="CHEBI:74415"/>
        <dbReference type="ChEBI" id="CHEBI:74417"/>
        <dbReference type="EC" id="2.8.4.3"/>
    </reaction>
</comment>
<dbReference type="NCBIfam" id="TIGR01574">
    <property type="entry name" value="miaB-methiolase"/>
    <property type="match status" value="1"/>
</dbReference>
<evidence type="ECO:0000259" key="16">
    <source>
        <dbReference type="PROSITE" id="PS51918"/>
    </source>
</evidence>
<dbReference type="InterPro" id="IPR002792">
    <property type="entry name" value="TRAM_dom"/>
</dbReference>
<dbReference type="Proteomes" id="UP000215027">
    <property type="component" value="Chromosome I"/>
</dbReference>
<dbReference type="SFLD" id="SFLDS00029">
    <property type="entry name" value="Radical_SAM"/>
    <property type="match status" value="1"/>
</dbReference>
<proteinExistence type="predicted"/>
<dbReference type="Gene3D" id="3.80.30.20">
    <property type="entry name" value="tm_1862 like domain"/>
    <property type="match status" value="1"/>
</dbReference>
<comment type="function">
    <text evidence="2">Catalyzes the methylthiolation of N6-(dimethylallyl)adenosine (i(6)A), leading to the formation of 2-methylthio-N6-(dimethylallyl)adenosine (ms(2)i(6)A) at position 37 in tRNAs that read codons beginning with uridine.</text>
</comment>